<dbReference type="GeneID" id="18920174"/>
<dbReference type="InParanoid" id="K5UFW6"/>
<organism evidence="1 2">
    <name type="scientific">Phanerochaete carnosa (strain HHB-10118-sp)</name>
    <name type="common">White-rot fungus</name>
    <name type="synonym">Peniophora carnosa</name>
    <dbReference type="NCBI Taxonomy" id="650164"/>
    <lineage>
        <taxon>Eukaryota</taxon>
        <taxon>Fungi</taxon>
        <taxon>Dikarya</taxon>
        <taxon>Basidiomycota</taxon>
        <taxon>Agaricomycotina</taxon>
        <taxon>Agaricomycetes</taxon>
        <taxon>Polyporales</taxon>
        <taxon>Phanerochaetaceae</taxon>
        <taxon>Phanerochaete</taxon>
    </lineage>
</organism>
<feature type="non-terminal residue" evidence="1">
    <location>
        <position position="1"/>
    </location>
</feature>
<name>K5UFW6_PHACS</name>
<keyword evidence="2" id="KW-1185">Reference proteome</keyword>
<evidence type="ECO:0008006" key="3">
    <source>
        <dbReference type="Google" id="ProtNLM"/>
    </source>
</evidence>
<dbReference type="OrthoDB" id="2687876at2759"/>
<dbReference type="KEGG" id="pco:PHACADRAFT_61563"/>
<evidence type="ECO:0000313" key="1">
    <source>
        <dbReference type="EMBL" id="EKM48331.1"/>
    </source>
</evidence>
<dbReference type="AlphaFoldDB" id="K5UFW6"/>
<proteinExistence type="predicted"/>
<dbReference type="Proteomes" id="UP000008370">
    <property type="component" value="Unassembled WGS sequence"/>
</dbReference>
<dbReference type="EMBL" id="JH931175">
    <property type="protein sequence ID" value="EKM48331.1"/>
    <property type="molecule type" value="Genomic_DNA"/>
</dbReference>
<dbReference type="STRING" id="650164.K5UFW6"/>
<sequence length="72" mass="8009">QGFVVPRIIGAYTDHATASLAMHVPDPRLWIEAGVGMPGHAKERCLWALQQLHNKGILHGHIQLHHFIITSD</sequence>
<feature type="non-terminal residue" evidence="1">
    <location>
        <position position="72"/>
    </location>
</feature>
<evidence type="ECO:0000313" key="2">
    <source>
        <dbReference type="Proteomes" id="UP000008370"/>
    </source>
</evidence>
<dbReference type="RefSeq" id="XP_007403117.1">
    <property type="nucleotide sequence ID" value="XM_007403055.1"/>
</dbReference>
<protein>
    <recommendedName>
        <fullName evidence="3">Protein kinase domain-containing protein</fullName>
    </recommendedName>
</protein>
<reference evidence="1 2" key="1">
    <citation type="journal article" date="2012" name="BMC Genomics">
        <title>Comparative genomics of the white-rot fungi, Phanerochaete carnosa and P. chrysosporium, to elucidate the genetic basis of the distinct wood types they colonize.</title>
        <authorList>
            <person name="Suzuki H."/>
            <person name="MacDonald J."/>
            <person name="Syed K."/>
            <person name="Salamov A."/>
            <person name="Hori C."/>
            <person name="Aerts A."/>
            <person name="Henrissat B."/>
            <person name="Wiebenga A."/>
            <person name="vanKuyk P.A."/>
            <person name="Barry K."/>
            <person name="Lindquist E."/>
            <person name="LaButti K."/>
            <person name="Lapidus A."/>
            <person name="Lucas S."/>
            <person name="Coutinho P."/>
            <person name="Gong Y."/>
            <person name="Samejima M."/>
            <person name="Mahadevan R."/>
            <person name="Abou-Zaid M."/>
            <person name="de Vries R.P."/>
            <person name="Igarashi K."/>
            <person name="Yadav J.S."/>
            <person name="Grigoriev I.V."/>
            <person name="Master E.R."/>
        </authorList>
    </citation>
    <scope>NUCLEOTIDE SEQUENCE [LARGE SCALE GENOMIC DNA]</scope>
    <source>
        <strain evidence="1 2">HHB-10118-sp</strain>
    </source>
</reference>
<gene>
    <name evidence="1" type="ORF">PHACADRAFT_61563</name>
</gene>
<accession>K5UFW6</accession>
<dbReference type="HOGENOM" id="CLU_2729240_0_0_1"/>